<dbReference type="AlphaFoldDB" id="A0A0G2E1J7"/>
<feature type="compositionally biased region" description="Basic and acidic residues" evidence="6">
    <location>
        <begin position="232"/>
        <end position="244"/>
    </location>
</feature>
<feature type="compositionally biased region" description="Polar residues" evidence="6">
    <location>
        <begin position="764"/>
        <end position="799"/>
    </location>
</feature>
<evidence type="ECO:0000259" key="7">
    <source>
        <dbReference type="Pfam" id="PF24064"/>
    </source>
</evidence>
<organism evidence="8 9">
    <name type="scientific">Diplodia seriata</name>
    <dbReference type="NCBI Taxonomy" id="420778"/>
    <lineage>
        <taxon>Eukaryota</taxon>
        <taxon>Fungi</taxon>
        <taxon>Dikarya</taxon>
        <taxon>Ascomycota</taxon>
        <taxon>Pezizomycotina</taxon>
        <taxon>Dothideomycetes</taxon>
        <taxon>Dothideomycetes incertae sedis</taxon>
        <taxon>Botryosphaeriales</taxon>
        <taxon>Botryosphaeriaceae</taxon>
        <taxon>Diplodia</taxon>
    </lineage>
</organism>
<dbReference type="InterPro" id="IPR005365">
    <property type="entry name" value="Npr3"/>
</dbReference>
<evidence type="ECO:0000256" key="4">
    <source>
        <dbReference type="ARBA" id="ARBA00030028"/>
    </source>
</evidence>
<reference evidence="8 9" key="1">
    <citation type="submission" date="2015-03" db="EMBL/GenBank/DDBJ databases">
        <authorList>
            <person name="Morales-Cruz A."/>
            <person name="Amrine K.C."/>
            <person name="Cantu D."/>
        </authorList>
    </citation>
    <scope>NUCLEOTIDE SEQUENCE [LARGE SCALE GENOMIC DNA]</scope>
    <source>
        <strain evidence="8">DS831</strain>
    </source>
</reference>
<dbReference type="GO" id="GO:0038202">
    <property type="term" value="P:TORC1 signaling"/>
    <property type="evidence" value="ECO:0007669"/>
    <property type="project" value="TreeGrafter"/>
</dbReference>
<dbReference type="GO" id="GO:0051321">
    <property type="term" value="P:meiotic cell cycle"/>
    <property type="evidence" value="ECO:0007669"/>
    <property type="project" value="UniProtKB-UniRule"/>
</dbReference>
<feature type="compositionally biased region" description="Low complexity" evidence="6">
    <location>
        <begin position="65"/>
        <end position="113"/>
    </location>
</feature>
<feature type="compositionally biased region" description="Gly residues" evidence="6">
    <location>
        <begin position="151"/>
        <end position="167"/>
    </location>
</feature>
<dbReference type="GO" id="GO:0034198">
    <property type="term" value="P:cellular response to amino acid starvation"/>
    <property type="evidence" value="ECO:0007669"/>
    <property type="project" value="TreeGrafter"/>
</dbReference>
<comment type="similarity">
    <text evidence="1 5">Belongs to the NPR3 family.</text>
</comment>
<accession>A0A0G2E1J7</accession>
<dbReference type="GO" id="GO:0005774">
    <property type="term" value="C:vacuolar membrane"/>
    <property type="evidence" value="ECO:0007669"/>
    <property type="project" value="UniProtKB-SubCell"/>
</dbReference>
<comment type="caution">
    <text evidence="8">The sequence shown here is derived from an EMBL/GenBank/DDBJ whole genome shotgun (WGS) entry which is preliminary data.</text>
</comment>
<evidence type="ECO:0000256" key="5">
    <source>
        <dbReference type="RuleBase" id="RU368069"/>
    </source>
</evidence>
<comment type="subcellular location">
    <subcellularLocation>
        <location evidence="5">Vacuole membrane</location>
        <topology evidence="5">Peripheral membrane protein</topology>
    </subcellularLocation>
</comment>
<feature type="region of interest" description="Disordered" evidence="6">
    <location>
        <begin position="670"/>
        <end position="856"/>
    </location>
</feature>
<proteinExistence type="inferred from homology"/>
<dbReference type="InterPro" id="IPR056603">
    <property type="entry name" value="HTH_NPRL3"/>
</dbReference>
<feature type="domain" description="GATOR1 complex protein NPRL3 C-terminal HTH" evidence="7">
    <location>
        <begin position="873"/>
        <end position="938"/>
    </location>
</feature>
<dbReference type="GO" id="GO:1990130">
    <property type="term" value="C:GATOR1 complex"/>
    <property type="evidence" value="ECO:0007669"/>
    <property type="project" value="TreeGrafter"/>
</dbReference>
<gene>
    <name evidence="8" type="ORF">UCDDS831_g07133</name>
</gene>
<feature type="region of interest" description="Disordered" evidence="6">
    <location>
        <begin position="215"/>
        <end position="311"/>
    </location>
</feature>
<evidence type="ECO:0000256" key="1">
    <source>
        <dbReference type="ARBA" id="ARBA00010546"/>
    </source>
</evidence>
<evidence type="ECO:0000313" key="9">
    <source>
        <dbReference type="Proteomes" id="UP000034182"/>
    </source>
</evidence>
<keyword evidence="5" id="KW-0732">Signal</keyword>
<dbReference type="EMBL" id="LAQI01000171">
    <property type="protein sequence ID" value="KKY16256.1"/>
    <property type="molecule type" value="Genomic_DNA"/>
</dbReference>
<feature type="region of interest" description="Disordered" evidence="6">
    <location>
        <begin position="37"/>
        <end position="180"/>
    </location>
</feature>
<evidence type="ECO:0000313" key="8">
    <source>
        <dbReference type="EMBL" id="KKY16256.1"/>
    </source>
</evidence>
<keyword evidence="5" id="KW-0469">Meiosis</keyword>
<feature type="compositionally biased region" description="Low complexity" evidence="6">
    <location>
        <begin position="811"/>
        <end position="820"/>
    </location>
</feature>
<dbReference type="GO" id="GO:0010508">
    <property type="term" value="P:positive regulation of autophagy"/>
    <property type="evidence" value="ECO:0007669"/>
    <property type="project" value="TreeGrafter"/>
</dbReference>
<sequence length="947" mass="103411">MPSPNILPPNPSLVAILLVIKSLSGPRLVFHYPPHPVGPANATPQHPQWYGTSGSTLTDDDDDSTSGSSSSGWSSDDGDNNSDAAASDEAASEAEGASRAGSRGTSKGTSRGTALRDGRSRGQRSLRSASEDVTEEDGDDDDRGLGDEAGRGGAGGSGPSGKKGGVGAQEDGGPEWESVMGFKTEGLEKLLCPGKTFNKRKFEVGMEGLSFLGNPMFARGNGAWRKRRRSEKKRDAAANQEELRNNSLAQESDGHESALADDEDEGVDVTGPEDGMPPTIDLPSGFEPGYGHRMSDEASDAGSDAKSASTAGGDAEMTMFNVVFVLNPPALEYQLRTGEMYDNVIRKFAKDLKYEQAKTNYVWRESKIILNLKNKAKENSECPEHLLWEQMLIIRPGEPMSMLWHSIISSSPLAKAIAIIYDAISNNKIAHINLATLADASYQIPQAPSTPYIPRPTEPQMPGLWLTTANLPDENAEPDAGFTVALTPHSALLLLEDKETLLKEIEGDAKEHSAQLAFYISNLEPTRSLHKLALQNKIPVADLEFIAAHLIYWRRARAILPLHHRDIYIVSPNADMRKLPQAIPAYAARFPTLPSLPKMLSFLSNQSPRTYGTMIPSKDHRTAYMDILAWLMRGGWVTQLRTFAWIRVSPEVQAEVATIMEREAKEAARAAMQAARERHAALELHSDDGSDRATIASDDVPSTPIHTYRREERSPNLSETASDSGRSSSRSQLRASSSSTSNPRGEGGTASLTTSPTAHRHSQLHVSHSATSLTGLSTVSSNASSGMPHGTPNTPQRTANSLRHHLHHHLNSTTNHNGHNAESNSPHLHHHHVGRGGSYMMLPHHNGGHHAHAASKDPADYAPRMIYSPQRANALEARWIEHIRSSFVGEEGVEKEARELWPALLKYFDGRHALDDIAGREGIKRKRVWSVLGGLRERNVLYFVRHW</sequence>
<feature type="compositionally biased region" description="Low complexity" evidence="6">
    <location>
        <begin position="300"/>
        <end position="311"/>
    </location>
</feature>
<name>A0A0G2E1J7_9PEZI</name>
<dbReference type="Pfam" id="PF03666">
    <property type="entry name" value="NPR3"/>
    <property type="match status" value="1"/>
</dbReference>
<feature type="compositionally biased region" description="Low complexity" evidence="6">
    <location>
        <begin position="722"/>
        <end position="741"/>
    </location>
</feature>
<reference evidence="8 9" key="2">
    <citation type="submission" date="2015-05" db="EMBL/GenBank/DDBJ databases">
        <title>Distinctive expansion of gene families associated with plant cell wall degradation and secondary metabolism in the genomes of grapevine trunk pathogens.</title>
        <authorList>
            <person name="Lawrence D.P."/>
            <person name="Travadon R."/>
            <person name="Rolshausen P.E."/>
            <person name="Baumgartner K."/>
        </authorList>
    </citation>
    <scope>NUCLEOTIDE SEQUENCE [LARGE SCALE GENOMIC DNA]</scope>
    <source>
        <strain evidence="8">DS831</strain>
    </source>
</reference>
<dbReference type="PANTHER" id="PTHR13153">
    <property type="entry name" value="CGTHBA PROTEIN -14 GENE PROTEIN"/>
    <property type="match status" value="1"/>
</dbReference>
<feature type="compositionally biased region" description="Basic and acidic residues" evidence="6">
    <location>
        <begin position="675"/>
        <end position="691"/>
    </location>
</feature>
<evidence type="ECO:0000256" key="2">
    <source>
        <dbReference type="ARBA" id="ARBA00017880"/>
    </source>
</evidence>
<evidence type="ECO:0000256" key="6">
    <source>
        <dbReference type="SAM" id="MobiDB-lite"/>
    </source>
</evidence>
<protein>
    <recommendedName>
        <fullName evidence="2 5">Nitrogen permease regulator 3</fullName>
    </recommendedName>
    <alternativeName>
        <fullName evidence="4 5">Required for meiotic nuclear division protein 11</fullName>
    </alternativeName>
</protein>
<dbReference type="Proteomes" id="UP000034182">
    <property type="component" value="Unassembled WGS sequence"/>
</dbReference>
<dbReference type="PANTHER" id="PTHR13153:SF5">
    <property type="entry name" value="GATOR COMPLEX PROTEIN NPRL3"/>
    <property type="match status" value="1"/>
</dbReference>
<dbReference type="GO" id="GO:1904262">
    <property type="term" value="P:negative regulation of TORC1 signaling"/>
    <property type="evidence" value="ECO:0007669"/>
    <property type="project" value="TreeGrafter"/>
</dbReference>
<dbReference type="Pfam" id="PF24064">
    <property type="entry name" value="HTH_NPRL3"/>
    <property type="match status" value="1"/>
</dbReference>
<feature type="compositionally biased region" description="Acidic residues" evidence="6">
    <location>
        <begin position="132"/>
        <end position="142"/>
    </location>
</feature>
<evidence type="ECO:0000256" key="3">
    <source>
        <dbReference type="ARBA" id="ARBA00025376"/>
    </source>
</evidence>
<comment type="function">
    <text evidence="3 5">Mediates inactivation of the TORC1 complex in response to amino acid starvation. Required for meiotic nuclear division.</text>
</comment>